<keyword evidence="5 6" id="KW-0472">Membrane</keyword>
<evidence type="ECO:0000256" key="3">
    <source>
        <dbReference type="ARBA" id="ARBA00022692"/>
    </source>
</evidence>
<feature type="transmembrane region" description="Helical" evidence="6">
    <location>
        <begin position="43"/>
        <end position="60"/>
    </location>
</feature>
<evidence type="ECO:0000313" key="9">
    <source>
        <dbReference type="Proteomes" id="UP000178098"/>
    </source>
</evidence>
<feature type="domain" description="Major facilitator superfamily (MFS) profile" evidence="7">
    <location>
        <begin position="6"/>
        <end position="386"/>
    </location>
</feature>
<dbReference type="PROSITE" id="PS00216">
    <property type="entry name" value="SUGAR_TRANSPORT_1"/>
    <property type="match status" value="1"/>
</dbReference>
<dbReference type="PROSITE" id="PS50850">
    <property type="entry name" value="MFS"/>
    <property type="match status" value="1"/>
</dbReference>
<dbReference type="CDD" id="cd17330">
    <property type="entry name" value="MFS_SLC46_TetA_like"/>
    <property type="match status" value="1"/>
</dbReference>
<dbReference type="InterPro" id="IPR005829">
    <property type="entry name" value="Sugar_transporter_CS"/>
</dbReference>
<dbReference type="InterPro" id="IPR036259">
    <property type="entry name" value="MFS_trans_sf"/>
</dbReference>
<evidence type="ECO:0000256" key="4">
    <source>
        <dbReference type="ARBA" id="ARBA00022989"/>
    </source>
</evidence>
<feature type="transmembrane region" description="Helical" evidence="6">
    <location>
        <begin position="160"/>
        <end position="179"/>
    </location>
</feature>
<dbReference type="PANTHER" id="PTHR24002:SF3">
    <property type="entry name" value="SOLUTE CARRIER FAMILY 22 MEMBER 18"/>
    <property type="match status" value="1"/>
</dbReference>
<reference evidence="8 9" key="1">
    <citation type="journal article" date="2016" name="Nat. Commun.">
        <title>Thousands of microbial genomes shed light on interconnected biogeochemical processes in an aquifer system.</title>
        <authorList>
            <person name="Anantharaman K."/>
            <person name="Brown C.T."/>
            <person name="Hug L.A."/>
            <person name="Sharon I."/>
            <person name="Castelle C.J."/>
            <person name="Probst A.J."/>
            <person name="Thomas B.C."/>
            <person name="Singh A."/>
            <person name="Wilkins M.J."/>
            <person name="Karaoz U."/>
            <person name="Brodie E.L."/>
            <person name="Williams K.H."/>
            <person name="Hubbard S.S."/>
            <person name="Banfield J.F."/>
        </authorList>
    </citation>
    <scope>NUCLEOTIDE SEQUENCE [LARGE SCALE GENOMIC DNA]</scope>
</reference>
<evidence type="ECO:0000256" key="2">
    <source>
        <dbReference type="ARBA" id="ARBA00007520"/>
    </source>
</evidence>
<feature type="transmembrane region" description="Helical" evidence="6">
    <location>
        <begin position="358"/>
        <end position="378"/>
    </location>
</feature>
<feature type="transmembrane region" description="Helical" evidence="6">
    <location>
        <begin position="130"/>
        <end position="154"/>
    </location>
</feature>
<evidence type="ECO:0000259" key="7">
    <source>
        <dbReference type="PROSITE" id="PS50850"/>
    </source>
</evidence>
<feature type="transmembrane region" description="Helical" evidence="6">
    <location>
        <begin position="244"/>
        <end position="263"/>
    </location>
</feature>
<dbReference type="InterPro" id="IPR011701">
    <property type="entry name" value="MFS"/>
</dbReference>
<feature type="transmembrane region" description="Helical" evidence="6">
    <location>
        <begin position="72"/>
        <end position="91"/>
    </location>
</feature>
<organism evidence="8 9">
    <name type="scientific">Candidatus Roizmanbacteria bacterium RIFCSPHIGHO2_02_FULL_43_11</name>
    <dbReference type="NCBI Taxonomy" id="1802043"/>
    <lineage>
        <taxon>Bacteria</taxon>
        <taxon>Candidatus Roizmaniibacteriota</taxon>
    </lineage>
</organism>
<comment type="similarity">
    <text evidence="2">Belongs to the major facilitator superfamily. TCR/Tet family.</text>
</comment>
<dbReference type="AlphaFoldDB" id="A0A1F7HG01"/>
<proteinExistence type="inferred from homology"/>
<evidence type="ECO:0000313" key="8">
    <source>
        <dbReference type="EMBL" id="OGK30159.1"/>
    </source>
</evidence>
<dbReference type="GO" id="GO:0016020">
    <property type="term" value="C:membrane"/>
    <property type="evidence" value="ECO:0007669"/>
    <property type="project" value="UniProtKB-SubCell"/>
</dbReference>
<dbReference type="InterPro" id="IPR001958">
    <property type="entry name" value="Tet-R_TetA/multi-R_MdtG-like"/>
</dbReference>
<dbReference type="PRINTS" id="PR01035">
    <property type="entry name" value="TCRTETA"/>
</dbReference>
<protein>
    <recommendedName>
        <fullName evidence="7">Major facilitator superfamily (MFS) profile domain-containing protein</fullName>
    </recommendedName>
</protein>
<feature type="transmembrane region" description="Helical" evidence="6">
    <location>
        <begin position="7"/>
        <end position="31"/>
    </location>
</feature>
<comment type="subcellular location">
    <subcellularLocation>
        <location evidence="1">Membrane</location>
        <topology evidence="1">Multi-pass membrane protein</topology>
    </subcellularLocation>
</comment>
<dbReference type="InterPro" id="IPR020846">
    <property type="entry name" value="MFS_dom"/>
</dbReference>
<gene>
    <name evidence="8" type="ORF">A3D08_02725</name>
</gene>
<dbReference type="Gene3D" id="1.20.1250.20">
    <property type="entry name" value="MFS general substrate transporter like domains"/>
    <property type="match status" value="1"/>
</dbReference>
<comment type="caution">
    <text evidence="8">The sequence shown here is derived from an EMBL/GenBank/DDBJ whole genome shotgun (WGS) entry which is preliminary data.</text>
</comment>
<dbReference type="Proteomes" id="UP000178098">
    <property type="component" value="Unassembled WGS sequence"/>
</dbReference>
<evidence type="ECO:0000256" key="6">
    <source>
        <dbReference type="SAM" id="Phobius"/>
    </source>
</evidence>
<feature type="transmembrane region" description="Helical" evidence="6">
    <location>
        <begin position="275"/>
        <end position="293"/>
    </location>
</feature>
<dbReference type="SUPFAM" id="SSF103473">
    <property type="entry name" value="MFS general substrate transporter"/>
    <property type="match status" value="1"/>
</dbReference>
<feature type="transmembrane region" description="Helical" evidence="6">
    <location>
        <begin position="97"/>
        <end position="118"/>
    </location>
</feature>
<evidence type="ECO:0000256" key="5">
    <source>
        <dbReference type="ARBA" id="ARBA00023136"/>
    </source>
</evidence>
<dbReference type="PANTHER" id="PTHR24002">
    <property type="entry name" value="SOLUTE CARRIER FAMILY 22 MEMBER 18"/>
    <property type="match status" value="1"/>
</dbReference>
<dbReference type="EMBL" id="MFZT01000033">
    <property type="protein sequence ID" value="OGK30159.1"/>
    <property type="molecule type" value="Genomic_DNA"/>
</dbReference>
<sequence>MLMSRNLFIVIVIAVVNALGYGIIIPVIYSYSRAYGLSDFQNGLLFSLFSICQFISTPIIGRMSDKYGRRPLLIVSIAGTAVSFFMAAFAPSAIYLFIARALDGLTAGNLPVISAVISDTTQSKDRARGFAIMGAALGFGFVFGPAISALTVGYGESVPFIIAGIITLIATLLTACFLPETNRHIGEVKKGKLFDFNKLTEAIKFHDIGRIFMISLVYSTVFGIFIFAFQPFSVELLGLRSNSIAIIFTAIGIVGVVTQVFLLPYASRRFGEIKTLQSSFLIISAGFAASYITRSLIPFFSATVVIALGNSFVSPLVQTLLSKETDAKSQGTIMGLNSSYVSIGSTIGPIIGGALASLAIPLPFILCSLLSATCYILSLRVKAVPTHKESAF</sequence>
<keyword evidence="4 6" id="KW-1133">Transmembrane helix</keyword>
<name>A0A1F7HG01_9BACT</name>
<keyword evidence="3 6" id="KW-0812">Transmembrane</keyword>
<dbReference type="Pfam" id="PF07690">
    <property type="entry name" value="MFS_1"/>
    <property type="match status" value="1"/>
</dbReference>
<dbReference type="GO" id="GO:0022857">
    <property type="term" value="F:transmembrane transporter activity"/>
    <property type="evidence" value="ECO:0007669"/>
    <property type="project" value="InterPro"/>
</dbReference>
<accession>A0A1F7HG01</accession>
<feature type="transmembrane region" description="Helical" evidence="6">
    <location>
        <begin position="211"/>
        <end position="232"/>
    </location>
</feature>
<evidence type="ECO:0000256" key="1">
    <source>
        <dbReference type="ARBA" id="ARBA00004141"/>
    </source>
</evidence>